<evidence type="ECO:0000256" key="1">
    <source>
        <dbReference type="ARBA" id="ARBA00001966"/>
    </source>
</evidence>
<comment type="subcellular location">
    <subcellularLocation>
        <location evidence="4">Cytoplasm</location>
    </subcellularLocation>
    <subcellularLocation>
        <location evidence="3">Mitochondrion</location>
    </subcellularLocation>
</comment>
<dbReference type="InterPro" id="IPR008145">
    <property type="entry name" value="GK/Ca_channel_bsu"/>
</dbReference>
<keyword evidence="8" id="KW-0004">4Fe-4S</keyword>
<dbReference type="AlphaFoldDB" id="A0AA35X600"/>
<evidence type="ECO:0000313" key="18">
    <source>
        <dbReference type="Proteomes" id="UP001174909"/>
    </source>
</evidence>
<dbReference type="Gene3D" id="3.30.63.10">
    <property type="entry name" value="Guanylate Kinase phosphate binding domain"/>
    <property type="match status" value="1"/>
</dbReference>
<dbReference type="InterPro" id="IPR008144">
    <property type="entry name" value="Guanylate_kin-like_dom"/>
</dbReference>
<name>A0AA35X600_GEOBA</name>
<keyword evidence="9" id="KW-0963">Cytoplasm</keyword>
<sequence>MPLIAEANASPPLLVVLSGPSGVGKDAVLSELRKLNRPWHFAVTATTRPMRPGERDGVDYIFLELDAFAKMRERDEFLECAEVYGRWYGVPRSQARDALRSGKDVFLKIDVQGAATIKWMAPEALLIFLIPPSLDELQQRLRGRMTESAPELERRLRTAGEELGLELRPRLPEWLKVQMPGSPRYIQLKELMRSQELHTVCEEAHCPNIGECWGRGTATFMILGDICTRRCHYCAVTTGRPIGIDLQEPKRLAETVKAMNLQYCVITSSPPFGSFHEYAPRAITTSRWSCWPRPRNSIRATVTKSGIIVGMGETAAEVLETMRDLRGVNCDLLTIGQYLRPSAKHIPIDRFYHPTEFEELRVAGLEMGFKHVASGPLVRSSYHADEQHDAAFVQLPIGS</sequence>
<dbReference type="PROSITE" id="PS00856">
    <property type="entry name" value="GUANYLATE_KINASE_1"/>
    <property type="match status" value="1"/>
</dbReference>
<evidence type="ECO:0000256" key="14">
    <source>
        <dbReference type="ARBA" id="ARBA00030128"/>
    </source>
</evidence>
<dbReference type="SMART" id="SM00072">
    <property type="entry name" value="GuKc"/>
    <property type="match status" value="1"/>
</dbReference>
<evidence type="ECO:0000256" key="4">
    <source>
        <dbReference type="ARBA" id="ARBA00004496"/>
    </source>
</evidence>
<accession>A0AA35X600</accession>
<dbReference type="InterPro" id="IPR031691">
    <property type="entry name" value="LIAS_N"/>
</dbReference>
<reference evidence="17" key="1">
    <citation type="submission" date="2023-03" db="EMBL/GenBank/DDBJ databases">
        <authorList>
            <person name="Steffen K."/>
            <person name="Cardenas P."/>
        </authorList>
    </citation>
    <scope>NUCLEOTIDE SEQUENCE</scope>
</reference>
<keyword evidence="11" id="KW-0547">Nucleotide-binding</keyword>
<evidence type="ECO:0000256" key="15">
    <source>
        <dbReference type="ARBA" id="ARBA00048594"/>
    </source>
</evidence>
<dbReference type="Gene3D" id="3.40.50.300">
    <property type="entry name" value="P-loop containing nucleotide triphosphate hydrolases"/>
    <property type="match status" value="1"/>
</dbReference>
<evidence type="ECO:0000256" key="7">
    <source>
        <dbReference type="ARBA" id="ARBA00016296"/>
    </source>
</evidence>
<proteinExistence type="inferred from homology"/>
<protein>
    <recommendedName>
        <fullName evidence="7">Guanylate kinase</fullName>
        <ecNumber evidence="6">2.7.4.8</ecNumber>
    </recommendedName>
    <alternativeName>
        <fullName evidence="14">GMP kinase</fullName>
    </alternativeName>
</protein>
<dbReference type="GO" id="GO:0004385">
    <property type="term" value="F:GMP kinase activity"/>
    <property type="evidence" value="ECO:0007669"/>
    <property type="project" value="UniProtKB-EC"/>
</dbReference>
<organism evidence="17 18">
    <name type="scientific">Geodia barretti</name>
    <name type="common">Barrett's horny sponge</name>
    <dbReference type="NCBI Taxonomy" id="519541"/>
    <lineage>
        <taxon>Eukaryota</taxon>
        <taxon>Metazoa</taxon>
        <taxon>Porifera</taxon>
        <taxon>Demospongiae</taxon>
        <taxon>Heteroscleromorpha</taxon>
        <taxon>Tetractinellida</taxon>
        <taxon>Astrophorina</taxon>
        <taxon>Geodiidae</taxon>
        <taxon>Geodia</taxon>
    </lineage>
</organism>
<dbReference type="Proteomes" id="UP001174909">
    <property type="component" value="Unassembled WGS sequence"/>
</dbReference>
<dbReference type="PANTHER" id="PTHR10949">
    <property type="entry name" value="LIPOYL SYNTHASE"/>
    <property type="match status" value="1"/>
</dbReference>
<keyword evidence="8" id="KW-0479">Metal-binding</keyword>
<dbReference type="PANTHER" id="PTHR10949:SF0">
    <property type="entry name" value="LIPOYL SYNTHASE, MITOCHONDRIAL"/>
    <property type="match status" value="1"/>
</dbReference>
<keyword evidence="10" id="KW-0808">Transferase</keyword>
<keyword evidence="18" id="KW-1185">Reference proteome</keyword>
<keyword evidence="8" id="KW-0411">Iron-sulfur</keyword>
<dbReference type="InterPro" id="IPR020590">
    <property type="entry name" value="Guanylate_kinase_CS"/>
</dbReference>
<dbReference type="Pfam" id="PF00625">
    <property type="entry name" value="Guanylate_kin"/>
    <property type="match status" value="1"/>
</dbReference>
<dbReference type="EC" id="2.7.4.8" evidence="6"/>
<comment type="cofactor">
    <cofactor evidence="1">
        <name>[4Fe-4S] cluster</name>
        <dbReference type="ChEBI" id="CHEBI:49883"/>
    </cofactor>
</comment>
<evidence type="ECO:0000256" key="8">
    <source>
        <dbReference type="ARBA" id="ARBA00022485"/>
    </source>
</evidence>
<dbReference type="PROSITE" id="PS50052">
    <property type="entry name" value="GUANYLATE_KINASE_2"/>
    <property type="match status" value="1"/>
</dbReference>
<dbReference type="CDD" id="cd00071">
    <property type="entry name" value="GMPK"/>
    <property type="match status" value="1"/>
</dbReference>
<keyword evidence="8" id="KW-0408">Iron</keyword>
<gene>
    <name evidence="17" type="ORF">GBAR_LOCUS21910</name>
</gene>
<evidence type="ECO:0000256" key="9">
    <source>
        <dbReference type="ARBA" id="ARBA00022490"/>
    </source>
</evidence>
<comment type="similarity">
    <text evidence="5">Belongs to the guanylate kinase family.</text>
</comment>
<evidence type="ECO:0000256" key="6">
    <source>
        <dbReference type="ARBA" id="ARBA00012961"/>
    </source>
</evidence>
<dbReference type="GO" id="GO:0005524">
    <property type="term" value="F:ATP binding"/>
    <property type="evidence" value="ECO:0007669"/>
    <property type="project" value="UniProtKB-KW"/>
</dbReference>
<dbReference type="EMBL" id="CASHTH010003038">
    <property type="protein sequence ID" value="CAI8039400.1"/>
    <property type="molecule type" value="Genomic_DNA"/>
</dbReference>
<dbReference type="GO" id="GO:0051539">
    <property type="term" value="F:4 iron, 4 sulfur cluster binding"/>
    <property type="evidence" value="ECO:0007669"/>
    <property type="project" value="UniProtKB-KW"/>
</dbReference>
<dbReference type="InterPro" id="IPR003698">
    <property type="entry name" value="Lipoyl_synth"/>
</dbReference>
<dbReference type="GO" id="GO:0016992">
    <property type="term" value="F:lipoate synthase activity"/>
    <property type="evidence" value="ECO:0007669"/>
    <property type="project" value="InterPro"/>
</dbReference>
<dbReference type="InterPro" id="IPR027417">
    <property type="entry name" value="P-loop_NTPase"/>
</dbReference>
<dbReference type="GO" id="GO:0005739">
    <property type="term" value="C:mitochondrion"/>
    <property type="evidence" value="ECO:0007669"/>
    <property type="project" value="UniProtKB-SubCell"/>
</dbReference>
<evidence type="ECO:0000256" key="10">
    <source>
        <dbReference type="ARBA" id="ARBA00022679"/>
    </source>
</evidence>
<evidence type="ECO:0000256" key="11">
    <source>
        <dbReference type="ARBA" id="ARBA00022741"/>
    </source>
</evidence>
<comment type="catalytic activity">
    <reaction evidence="15">
        <text>GMP + ATP = GDP + ADP</text>
        <dbReference type="Rhea" id="RHEA:20780"/>
        <dbReference type="ChEBI" id="CHEBI:30616"/>
        <dbReference type="ChEBI" id="CHEBI:58115"/>
        <dbReference type="ChEBI" id="CHEBI:58189"/>
        <dbReference type="ChEBI" id="CHEBI:456216"/>
        <dbReference type="EC" id="2.7.4.8"/>
    </reaction>
</comment>
<keyword evidence="13" id="KW-0067">ATP-binding</keyword>
<evidence type="ECO:0000256" key="13">
    <source>
        <dbReference type="ARBA" id="ARBA00022840"/>
    </source>
</evidence>
<comment type="caution">
    <text evidence="17">The sequence shown here is derived from an EMBL/GenBank/DDBJ whole genome shotgun (WGS) entry which is preliminary data.</text>
</comment>
<dbReference type="SUPFAM" id="SSF102114">
    <property type="entry name" value="Radical SAM enzymes"/>
    <property type="match status" value="2"/>
</dbReference>
<dbReference type="NCBIfam" id="TIGR03263">
    <property type="entry name" value="guanyl_kin"/>
    <property type="match status" value="1"/>
</dbReference>
<evidence type="ECO:0000256" key="2">
    <source>
        <dbReference type="ARBA" id="ARBA00003531"/>
    </source>
</evidence>
<evidence type="ECO:0000256" key="5">
    <source>
        <dbReference type="ARBA" id="ARBA00005790"/>
    </source>
</evidence>
<dbReference type="InterPro" id="IPR058240">
    <property type="entry name" value="rSAM_sf"/>
</dbReference>
<evidence type="ECO:0000256" key="3">
    <source>
        <dbReference type="ARBA" id="ARBA00004173"/>
    </source>
</evidence>
<evidence type="ECO:0000256" key="12">
    <source>
        <dbReference type="ARBA" id="ARBA00022777"/>
    </source>
</evidence>
<comment type="function">
    <text evidence="2">Essential for recycling GMP and indirectly, cGMP.</text>
</comment>
<dbReference type="SUPFAM" id="SSF52540">
    <property type="entry name" value="P-loop containing nucleoside triphosphate hydrolases"/>
    <property type="match status" value="1"/>
</dbReference>
<keyword evidence="12" id="KW-0418">Kinase</keyword>
<dbReference type="Pfam" id="PF16881">
    <property type="entry name" value="LIAS_N"/>
    <property type="match status" value="1"/>
</dbReference>
<evidence type="ECO:0000313" key="17">
    <source>
        <dbReference type="EMBL" id="CAI8039400.1"/>
    </source>
</evidence>
<evidence type="ECO:0000259" key="16">
    <source>
        <dbReference type="PROSITE" id="PS50052"/>
    </source>
</evidence>
<feature type="domain" description="Guanylate kinase-like" evidence="16">
    <location>
        <begin position="12"/>
        <end position="193"/>
    </location>
</feature>
<dbReference type="InterPro" id="IPR017665">
    <property type="entry name" value="Guanylate_kinase"/>
</dbReference>
<dbReference type="FunFam" id="3.30.63.10:FF:000005">
    <property type="entry name" value="Guanylate kinase"/>
    <property type="match status" value="1"/>
</dbReference>